<keyword evidence="3" id="KW-1185">Reference proteome</keyword>
<evidence type="ECO:0000256" key="1">
    <source>
        <dbReference type="SAM" id="SignalP"/>
    </source>
</evidence>
<protein>
    <submittedName>
        <fullName evidence="2">Uncharacterized protein</fullName>
    </submittedName>
</protein>
<evidence type="ECO:0000313" key="2">
    <source>
        <dbReference type="EMBL" id="MCP2365408.1"/>
    </source>
</evidence>
<gene>
    <name evidence="2" type="ORF">HD597_012428</name>
</gene>
<dbReference type="Proteomes" id="UP001139648">
    <property type="component" value="Unassembled WGS sequence"/>
</dbReference>
<reference evidence="2" key="1">
    <citation type="submission" date="2022-06" db="EMBL/GenBank/DDBJ databases">
        <title>Sequencing the genomes of 1000 actinobacteria strains.</title>
        <authorList>
            <person name="Klenk H.-P."/>
        </authorList>
    </citation>
    <scope>NUCLEOTIDE SEQUENCE</scope>
    <source>
        <strain evidence="2">DSM 46694</strain>
    </source>
</reference>
<sequence length="137" mass="14970">MRTSLTAASALAVTAPARADAVTAGPRGQFARNVEVVGYTDMDHRPAFKMAVRQVRGRWYLYTGHFWHSGWSVVDVSYGKGAAPHTISTTRTCSGRATGSVPEDRLVAQTEDVVVDRRGCIYISDQNQGVHILRYTG</sequence>
<proteinExistence type="predicted"/>
<feature type="chain" id="PRO_5040800387" evidence="1">
    <location>
        <begin position="20"/>
        <end position="137"/>
    </location>
</feature>
<organism evidence="2 3">
    <name type="scientific">Nonomuraea thailandensis</name>
    <dbReference type="NCBI Taxonomy" id="1188745"/>
    <lineage>
        <taxon>Bacteria</taxon>
        <taxon>Bacillati</taxon>
        <taxon>Actinomycetota</taxon>
        <taxon>Actinomycetes</taxon>
        <taxon>Streptosporangiales</taxon>
        <taxon>Streptosporangiaceae</taxon>
        <taxon>Nonomuraea</taxon>
    </lineage>
</organism>
<accession>A0A9X2K9S4</accession>
<dbReference type="AlphaFoldDB" id="A0A9X2K9S4"/>
<feature type="signal peptide" evidence="1">
    <location>
        <begin position="1"/>
        <end position="19"/>
    </location>
</feature>
<name>A0A9X2K9S4_9ACTN</name>
<comment type="caution">
    <text evidence="2">The sequence shown here is derived from an EMBL/GenBank/DDBJ whole genome shotgun (WGS) entry which is preliminary data.</text>
</comment>
<keyword evidence="1" id="KW-0732">Signal</keyword>
<dbReference type="EMBL" id="JAMZEB010000002">
    <property type="protein sequence ID" value="MCP2365408.1"/>
    <property type="molecule type" value="Genomic_DNA"/>
</dbReference>
<evidence type="ECO:0000313" key="3">
    <source>
        <dbReference type="Proteomes" id="UP001139648"/>
    </source>
</evidence>
<dbReference type="RefSeq" id="WP_253758667.1">
    <property type="nucleotide sequence ID" value="NZ_BAABKA010000055.1"/>
</dbReference>